<name>Q5L2J9_GEOKA</name>
<organism evidence="1 2">
    <name type="scientific">Geobacillus kaustophilus (strain HTA426)</name>
    <dbReference type="NCBI Taxonomy" id="235909"/>
    <lineage>
        <taxon>Bacteria</taxon>
        <taxon>Bacillati</taxon>
        <taxon>Bacillota</taxon>
        <taxon>Bacilli</taxon>
        <taxon>Bacillales</taxon>
        <taxon>Anoxybacillaceae</taxon>
        <taxon>Geobacillus</taxon>
        <taxon>Geobacillus thermoleovorans group</taxon>
    </lineage>
</organism>
<reference evidence="1 2" key="1">
    <citation type="journal article" date="2004" name="Nucleic Acids Res.">
        <title>Thermoadaptation trait revealed by the genome sequence of thermophilic Geobacillus kaustophilus.</title>
        <authorList>
            <person name="Takami H."/>
            <person name="Takaki Y."/>
            <person name="Chee G.J."/>
            <person name="Nishi S."/>
            <person name="Shimamura S."/>
            <person name="Suzuki H."/>
            <person name="Matsui S."/>
            <person name="Uchiyama I."/>
        </authorList>
    </citation>
    <scope>NUCLEOTIDE SEQUENCE [LARGE SCALE GENOMIC DNA]</scope>
    <source>
        <strain evidence="1 2">HTA426</strain>
    </source>
</reference>
<proteinExistence type="predicted"/>
<dbReference type="Proteomes" id="UP000001172">
    <property type="component" value="Chromosome"/>
</dbReference>
<evidence type="ECO:0000313" key="1">
    <source>
        <dbReference type="EMBL" id="BAD74831.1"/>
    </source>
</evidence>
<protein>
    <submittedName>
        <fullName evidence="1">Uncharacterized protein</fullName>
    </submittedName>
</protein>
<dbReference type="SUPFAM" id="SSF101898">
    <property type="entry name" value="NHL repeat"/>
    <property type="match status" value="1"/>
</dbReference>
<dbReference type="AlphaFoldDB" id="Q5L2J9"/>
<accession>Q5L2J9</accession>
<dbReference type="HOGENOM" id="CLU_828352_0_0_9"/>
<dbReference type="RefSeq" id="WP_011230050.1">
    <property type="nucleotide sequence ID" value="NC_006510.1"/>
</dbReference>
<dbReference type="SUPFAM" id="SSF50969">
    <property type="entry name" value="YVTN repeat-like/Quinoprotein amine dehydrogenase"/>
    <property type="match status" value="1"/>
</dbReference>
<dbReference type="KEGG" id="gka:GK0546"/>
<dbReference type="InterPro" id="IPR011044">
    <property type="entry name" value="Quino_amine_DH_bsu"/>
</dbReference>
<dbReference type="Gene3D" id="2.130.10.10">
    <property type="entry name" value="YVTN repeat-like/Quinoprotein amine dehydrogenase"/>
    <property type="match status" value="1"/>
</dbReference>
<keyword evidence="2" id="KW-1185">Reference proteome</keyword>
<gene>
    <name evidence="1" type="ordered locus">GK0546</name>
</gene>
<dbReference type="STRING" id="235909.GK0546"/>
<dbReference type="PATRIC" id="fig|235909.7.peg.615"/>
<evidence type="ECO:0000313" key="2">
    <source>
        <dbReference type="Proteomes" id="UP000001172"/>
    </source>
</evidence>
<sequence>MPLIDIRAHGGVFGGGKYRKNSKIPAGALTDLQKTTYSVNDTNIYVVSVSPNGIYVAFSHQFAQTIRVYDAKTRQFIRQINVPDDYSRNDFIINDDGSIYYKYKVDLVKLNADGSVAWRKTHSYNVGGLVPMTDGSVIIFLNDGKTCIRYAPNGSVIFSRTSQSIDYNSTSVGWNLKGDVFTSPNMTYIAKINTSTGVQIGSIYISVNGSTIIGALAVSPSGNYVSATYWDNSHQVRRYKGDLSTNTPVAVTNIFDTVSTYRSFLMLNDNQLLMGAGSYTVLKLLDFVALSWSDYETGFASGPVYVDMDLDGNLYLSASGGSAWRKVERYYTLLR</sequence>
<dbReference type="EMBL" id="BA000043">
    <property type="protein sequence ID" value="BAD74831.1"/>
    <property type="molecule type" value="Genomic_DNA"/>
</dbReference>
<dbReference type="InterPro" id="IPR015943">
    <property type="entry name" value="WD40/YVTN_repeat-like_dom_sf"/>
</dbReference>